<dbReference type="SUPFAM" id="SSF47565">
    <property type="entry name" value="Insect pheromone/odorant-binding proteins"/>
    <property type="match status" value="1"/>
</dbReference>
<dbReference type="GO" id="GO:0005576">
    <property type="term" value="C:extracellular region"/>
    <property type="evidence" value="ECO:0007669"/>
    <property type="project" value="UniProtKB-SubCell"/>
</dbReference>
<dbReference type="Proteomes" id="UP001107558">
    <property type="component" value="Chromosome 1"/>
</dbReference>
<organism evidence="3 4">
    <name type="scientific">Polypedilum vanderplanki</name>
    <name type="common">Sleeping chironomid midge</name>
    <dbReference type="NCBI Taxonomy" id="319348"/>
    <lineage>
        <taxon>Eukaryota</taxon>
        <taxon>Metazoa</taxon>
        <taxon>Ecdysozoa</taxon>
        <taxon>Arthropoda</taxon>
        <taxon>Hexapoda</taxon>
        <taxon>Insecta</taxon>
        <taxon>Pterygota</taxon>
        <taxon>Neoptera</taxon>
        <taxon>Endopterygota</taxon>
        <taxon>Diptera</taxon>
        <taxon>Nematocera</taxon>
        <taxon>Chironomoidea</taxon>
        <taxon>Chironomidae</taxon>
        <taxon>Chironominae</taxon>
        <taxon>Polypedilum</taxon>
        <taxon>Polypedilum</taxon>
    </lineage>
</organism>
<accession>A0A9J6CCE6</accession>
<protein>
    <submittedName>
        <fullName evidence="3">Uncharacterized protein</fullName>
    </submittedName>
</protein>
<name>A0A9J6CCE6_POLVA</name>
<evidence type="ECO:0000313" key="3">
    <source>
        <dbReference type="EMBL" id="KAG5679589.1"/>
    </source>
</evidence>
<proteinExistence type="predicted"/>
<gene>
    <name evidence="3" type="ORF">PVAND_009149</name>
</gene>
<sequence length="212" mass="24611">MKILFAILITTISIVYGLFHYREIKGCEKSKLPPNTFIETCCPTLPHYQNWEIFIKCNRSCSQWLFNPTGEGSRKCCMVNCTYVEEGVMEKFGPFQSDKFIEAMQRNLTYINASWSDTITNVVKKCEEKATNIELHDTMSNCETDNITLALNITLCIRREMFFACNDPPMKQSRCQSLIEFGKGCNYWPWQCNHKRKHEGNFKNVSKPPGTR</sequence>
<dbReference type="GO" id="GO:0005549">
    <property type="term" value="F:odorant binding"/>
    <property type="evidence" value="ECO:0007669"/>
    <property type="project" value="InterPro"/>
</dbReference>
<dbReference type="AlphaFoldDB" id="A0A9J6CCE6"/>
<reference evidence="3" key="1">
    <citation type="submission" date="2021-03" db="EMBL/GenBank/DDBJ databases">
        <title>Chromosome level genome of the anhydrobiotic midge Polypedilum vanderplanki.</title>
        <authorList>
            <person name="Yoshida Y."/>
            <person name="Kikawada T."/>
            <person name="Gusev O."/>
        </authorList>
    </citation>
    <scope>NUCLEOTIDE SEQUENCE</scope>
    <source>
        <strain evidence="3">NIAS01</strain>
        <tissue evidence="3">Whole body or cell culture</tissue>
    </source>
</reference>
<evidence type="ECO:0000256" key="2">
    <source>
        <dbReference type="ARBA" id="ARBA00022525"/>
    </source>
</evidence>
<dbReference type="EMBL" id="JADBJN010000001">
    <property type="protein sequence ID" value="KAG5679589.1"/>
    <property type="molecule type" value="Genomic_DNA"/>
</dbReference>
<evidence type="ECO:0000313" key="4">
    <source>
        <dbReference type="Proteomes" id="UP001107558"/>
    </source>
</evidence>
<dbReference type="Gene3D" id="1.10.238.20">
    <property type="entry name" value="Pheromone/general odorant binding protein domain"/>
    <property type="match status" value="1"/>
</dbReference>
<keyword evidence="4" id="KW-1185">Reference proteome</keyword>
<comment type="subcellular location">
    <subcellularLocation>
        <location evidence="1">Secreted</location>
    </subcellularLocation>
</comment>
<evidence type="ECO:0000256" key="1">
    <source>
        <dbReference type="ARBA" id="ARBA00004613"/>
    </source>
</evidence>
<keyword evidence="2" id="KW-0964">Secreted</keyword>
<comment type="caution">
    <text evidence="3">The sequence shown here is derived from an EMBL/GenBank/DDBJ whole genome shotgun (WGS) entry which is preliminary data.</text>
</comment>
<dbReference type="InterPro" id="IPR036728">
    <property type="entry name" value="PBP_GOBP_sf"/>
</dbReference>